<dbReference type="Proteomes" id="UP000051739">
    <property type="component" value="Unassembled WGS sequence"/>
</dbReference>
<dbReference type="Pfam" id="PF13807">
    <property type="entry name" value="GNVR"/>
    <property type="match status" value="1"/>
</dbReference>
<keyword evidence="5" id="KW-1003">Cell membrane</keyword>
<evidence type="ECO:0000256" key="1">
    <source>
        <dbReference type="ARBA" id="ARBA00004651"/>
    </source>
</evidence>
<evidence type="ECO:0000259" key="14">
    <source>
        <dbReference type="Pfam" id="PF13807"/>
    </source>
</evidence>
<sequence length="252" mass="28061">METSNTIDLRRLVKILRKNLLMLIVWTLGLGIIAAADAEFLIQPKYTASTQILVNNKENKDQAGQAYNNQQADVQLINTYKDIITNQVILQEATKYLANPETSHANGKAYDLSVAELKDALSVSTQTNSQVFTLNAEASNPTEAKAMANTVASVFKKRVKKIMDVNNVTIVSSATTPKTKSFPNVKLFALAGAVVGFVISFGYLLIKELFDTTVRTNEFMTDELNLVNLGQVSHMRYDRKNKRQKSRGNRRV</sequence>
<dbReference type="PANTHER" id="PTHR32309:SF13">
    <property type="entry name" value="FERRIC ENTEROBACTIN TRANSPORT PROTEIN FEPE"/>
    <property type="match status" value="1"/>
</dbReference>
<reference evidence="15 16" key="1">
    <citation type="journal article" date="2015" name="Genome Announc.">
        <title>Expanding the biotechnology potential of lactobacilli through comparative genomics of 213 strains and associated genera.</title>
        <authorList>
            <person name="Sun Z."/>
            <person name="Harris H.M."/>
            <person name="McCann A."/>
            <person name="Guo C."/>
            <person name="Argimon S."/>
            <person name="Zhang W."/>
            <person name="Yang X."/>
            <person name="Jeffery I.B."/>
            <person name="Cooney J.C."/>
            <person name="Kagawa T.F."/>
            <person name="Liu W."/>
            <person name="Song Y."/>
            <person name="Salvetti E."/>
            <person name="Wrobel A."/>
            <person name="Rasinkangas P."/>
            <person name="Parkhill J."/>
            <person name="Rea M.C."/>
            <person name="O'Sullivan O."/>
            <person name="Ritari J."/>
            <person name="Douillard F.P."/>
            <person name="Paul Ross R."/>
            <person name="Yang R."/>
            <person name="Briner A.E."/>
            <person name="Felis G.E."/>
            <person name="de Vos W.M."/>
            <person name="Barrangou R."/>
            <person name="Klaenhammer T.R."/>
            <person name="Caufield P.W."/>
            <person name="Cui Y."/>
            <person name="Zhang H."/>
            <person name="O'Toole P.W."/>
        </authorList>
    </citation>
    <scope>NUCLEOTIDE SEQUENCE [LARGE SCALE GENOMIC DNA]</scope>
    <source>
        <strain evidence="15 16">DSM 16045</strain>
    </source>
</reference>
<organism evidence="15 16">
    <name type="scientific">Limosilactobacillus gastricus DSM 16045</name>
    <dbReference type="NCBI Taxonomy" id="1423749"/>
    <lineage>
        <taxon>Bacteria</taxon>
        <taxon>Bacillati</taxon>
        <taxon>Bacillota</taxon>
        <taxon>Bacilli</taxon>
        <taxon>Lactobacillales</taxon>
        <taxon>Lactobacillaceae</taxon>
        <taxon>Limosilactobacillus</taxon>
    </lineage>
</organism>
<feature type="domain" description="Tyrosine-protein kinase G-rich" evidence="14">
    <location>
        <begin position="155"/>
        <end position="208"/>
    </location>
</feature>
<evidence type="ECO:0000256" key="3">
    <source>
        <dbReference type="ARBA" id="ARBA00006683"/>
    </source>
</evidence>
<comment type="pathway">
    <text evidence="2">Capsule biogenesis; capsule polysaccharide biosynthesis.</text>
</comment>
<proteinExistence type="inferred from homology"/>
<dbReference type="EMBL" id="AZFN01000006">
    <property type="protein sequence ID" value="KRM02794.1"/>
    <property type="molecule type" value="Genomic_DNA"/>
</dbReference>
<keyword evidence="9 12" id="KW-0472">Membrane</keyword>
<name>A0A0R1VBB8_9LACO</name>
<dbReference type="GO" id="GO:0004713">
    <property type="term" value="F:protein tyrosine kinase activity"/>
    <property type="evidence" value="ECO:0007669"/>
    <property type="project" value="TreeGrafter"/>
</dbReference>
<evidence type="ECO:0000256" key="6">
    <source>
        <dbReference type="ARBA" id="ARBA00022692"/>
    </source>
</evidence>
<dbReference type="Pfam" id="PF02706">
    <property type="entry name" value="Wzz"/>
    <property type="match status" value="1"/>
</dbReference>
<dbReference type="GO" id="GO:0000271">
    <property type="term" value="P:polysaccharide biosynthetic process"/>
    <property type="evidence" value="ECO:0007669"/>
    <property type="project" value="UniProtKB-KW"/>
</dbReference>
<comment type="caution">
    <text evidence="15">The sequence shown here is derived from an EMBL/GenBank/DDBJ whole genome shotgun (WGS) entry which is preliminary data.</text>
</comment>
<dbReference type="PANTHER" id="PTHR32309">
    <property type="entry name" value="TYROSINE-PROTEIN KINASE"/>
    <property type="match status" value="1"/>
</dbReference>
<keyword evidence="10" id="KW-0270">Exopolysaccharide synthesis</keyword>
<evidence type="ECO:0000256" key="4">
    <source>
        <dbReference type="ARBA" id="ARBA00020739"/>
    </source>
</evidence>
<feature type="transmembrane region" description="Helical" evidence="12">
    <location>
        <begin position="20"/>
        <end position="42"/>
    </location>
</feature>
<evidence type="ECO:0000256" key="8">
    <source>
        <dbReference type="ARBA" id="ARBA00022989"/>
    </source>
</evidence>
<gene>
    <name evidence="15" type="ORF">FC60_GL001488</name>
</gene>
<comment type="similarity">
    <text evidence="3">Belongs to the CpsC/CapA family.</text>
</comment>
<keyword evidence="8 12" id="KW-1133">Transmembrane helix</keyword>
<evidence type="ECO:0000259" key="13">
    <source>
        <dbReference type="Pfam" id="PF02706"/>
    </source>
</evidence>
<evidence type="ECO:0000256" key="7">
    <source>
        <dbReference type="ARBA" id="ARBA00022903"/>
    </source>
</evidence>
<accession>A0A0R1VBB8</accession>
<dbReference type="RefSeq" id="WP_056936960.1">
    <property type="nucleotide sequence ID" value="NZ_AZFN01000006.1"/>
</dbReference>
<dbReference type="InterPro" id="IPR032807">
    <property type="entry name" value="GNVR"/>
</dbReference>
<dbReference type="InterPro" id="IPR003856">
    <property type="entry name" value="LPS_length_determ_N"/>
</dbReference>
<dbReference type="AlphaFoldDB" id="A0A0R1VBB8"/>
<dbReference type="GO" id="GO:0005886">
    <property type="term" value="C:plasma membrane"/>
    <property type="evidence" value="ECO:0007669"/>
    <property type="project" value="UniProtKB-SubCell"/>
</dbReference>
<evidence type="ECO:0000256" key="12">
    <source>
        <dbReference type="SAM" id="Phobius"/>
    </source>
</evidence>
<dbReference type="PATRIC" id="fig|1423749.3.peg.1541"/>
<keyword evidence="16" id="KW-1185">Reference proteome</keyword>
<evidence type="ECO:0000256" key="2">
    <source>
        <dbReference type="ARBA" id="ARBA00005132"/>
    </source>
</evidence>
<evidence type="ECO:0000313" key="15">
    <source>
        <dbReference type="EMBL" id="KRM02794.1"/>
    </source>
</evidence>
<keyword evidence="7" id="KW-0972">Capsule biogenesis/degradation</keyword>
<keyword evidence="6 12" id="KW-0812">Transmembrane</keyword>
<evidence type="ECO:0000256" key="11">
    <source>
        <dbReference type="ARBA" id="ARBA00045736"/>
    </source>
</evidence>
<evidence type="ECO:0000256" key="5">
    <source>
        <dbReference type="ARBA" id="ARBA00022475"/>
    </source>
</evidence>
<feature type="domain" description="Polysaccharide chain length determinant N-terminal" evidence="13">
    <location>
        <begin position="5"/>
        <end position="95"/>
    </location>
</feature>
<evidence type="ECO:0000313" key="16">
    <source>
        <dbReference type="Proteomes" id="UP000051739"/>
    </source>
</evidence>
<feature type="transmembrane region" description="Helical" evidence="12">
    <location>
        <begin position="187"/>
        <end position="206"/>
    </location>
</feature>
<evidence type="ECO:0000256" key="9">
    <source>
        <dbReference type="ARBA" id="ARBA00023136"/>
    </source>
</evidence>
<dbReference type="InterPro" id="IPR050445">
    <property type="entry name" value="Bact_polysacc_biosynth/exp"/>
</dbReference>
<protein>
    <recommendedName>
        <fullName evidence="4">Capsular polysaccharide biosynthesis protein CpsC</fullName>
    </recommendedName>
</protein>
<comment type="function">
    <text evidence="11">Required for CpsD phosphorylation. Involved in the regulation of capsular polysaccharide biosynthesis. May be part of a complex that directs the coordinated polymerization and export to the cell surface of the capsular polysaccharide.</text>
</comment>
<comment type="subcellular location">
    <subcellularLocation>
        <location evidence="1">Cell membrane</location>
        <topology evidence="1">Multi-pass membrane protein</topology>
    </subcellularLocation>
</comment>
<evidence type="ECO:0000256" key="10">
    <source>
        <dbReference type="ARBA" id="ARBA00023169"/>
    </source>
</evidence>